<gene>
    <name evidence="1" type="ORF">NDN08_002942</name>
</gene>
<keyword evidence="2" id="KW-1185">Reference proteome</keyword>
<name>A0AAV8UVC4_9RHOD</name>
<dbReference type="Proteomes" id="UP001157974">
    <property type="component" value="Unassembled WGS sequence"/>
</dbReference>
<proteinExistence type="predicted"/>
<reference evidence="1 2" key="1">
    <citation type="journal article" date="2023" name="Nat. Commun.">
        <title>Origin of minicircular mitochondrial genomes in red algae.</title>
        <authorList>
            <person name="Lee Y."/>
            <person name="Cho C.H."/>
            <person name="Lee Y.M."/>
            <person name="Park S.I."/>
            <person name="Yang J.H."/>
            <person name="West J.A."/>
            <person name="Bhattacharya D."/>
            <person name="Yoon H.S."/>
        </authorList>
    </citation>
    <scope>NUCLEOTIDE SEQUENCE [LARGE SCALE GENOMIC DNA]</scope>
    <source>
        <strain evidence="1 2">CCMP1338</strain>
        <tissue evidence="1">Whole cell</tissue>
    </source>
</reference>
<protein>
    <submittedName>
        <fullName evidence="1">Uncharacterized protein</fullName>
    </submittedName>
</protein>
<dbReference type="EMBL" id="JAMWBK010000003">
    <property type="protein sequence ID" value="KAJ8906449.1"/>
    <property type="molecule type" value="Genomic_DNA"/>
</dbReference>
<evidence type="ECO:0000313" key="2">
    <source>
        <dbReference type="Proteomes" id="UP001157974"/>
    </source>
</evidence>
<comment type="caution">
    <text evidence="1">The sequence shown here is derived from an EMBL/GenBank/DDBJ whole genome shotgun (WGS) entry which is preliminary data.</text>
</comment>
<accession>A0AAV8UVC4</accession>
<sequence>MDRPWVEQKEDGSEIYHGSRGAIFEGVRWVFLQGLFTFLSSDIKALLDKRFSESFGFLATFGFHRSMKKGLKRGLQAKGKGVEQEPYHYSGRVDPCINQLDKYLKDKSMANVRSYLHCISVPAWQRRQEQIDLGLIKQHQSVRIEDDVDEEDR</sequence>
<evidence type="ECO:0000313" key="1">
    <source>
        <dbReference type="EMBL" id="KAJ8906449.1"/>
    </source>
</evidence>
<organism evidence="1 2">
    <name type="scientific">Rhodosorus marinus</name>
    <dbReference type="NCBI Taxonomy" id="101924"/>
    <lineage>
        <taxon>Eukaryota</taxon>
        <taxon>Rhodophyta</taxon>
        <taxon>Stylonematophyceae</taxon>
        <taxon>Stylonematales</taxon>
        <taxon>Stylonemataceae</taxon>
        <taxon>Rhodosorus</taxon>
    </lineage>
</organism>
<dbReference type="AlphaFoldDB" id="A0AAV8UVC4"/>